<sequence length="310" mass="31320">MTEPATQLVGVVSPGEMGAALGAALARGGAQVLVTTAGRSPRTAGLAAAAGLELVADLDEVVRRAPVLLSVVPPQHARAVADDLVGRAGRLGVRPLLADLNAVSPAEVADIAARAVAAGIDVVDGAVSGAPPVSGRPDARVLLSGPAAARVAALPWTSVVVQVVGTAVGAASAAKMCTGAVRKGVTALVINSLLTAAENGVLDEVEAELRRVLRRDPLAEAGLAASKAWRFVPEMEAVAETQRAAGLDPATYRAIADIYRRTARGSLAERRPEGVDRDALDDPGGRSARAAAVVAGLRARPRGDEGEGPR</sequence>
<protein>
    <submittedName>
        <fullName evidence="4">3-hydroxyisobutyrate dehydrogenase-like beta-hydroxyacid dehydrogenase</fullName>
    </submittedName>
</protein>
<proteinExistence type="predicted"/>
<organism evidence="4 5">
    <name type="scientific">Modestobacter marinus</name>
    <dbReference type="NCBI Taxonomy" id="477641"/>
    <lineage>
        <taxon>Bacteria</taxon>
        <taxon>Bacillati</taxon>
        <taxon>Actinomycetota</taxon>
        <taxon>Actinomycetes</taxon>
        <taxon>Geodermatophilales</taxon>
        <taxon>Geodermatophilaceae</taxon>
        <taxon>Modestobacter</taxon>
    </lineage>
</organism>
<dbReference type="AlphaFoldDB" id="A0A846LHV9"/>
<dbReference type="Gene3D" id="3.40.50.720">
    <property type="entry name" value="NAD(P)-binding Rossmann-like Domain"/>
    <property type="match status" value="1"/>
</dbReference>
<reference evidence="4 5" key="1">
    <citation type="submission" date="2020-02" db="EMBL/GenBank/DDBJ databases">
        <title>Sequencing the genomes of 1000 actinobacteria strains.</title>
        <authorList>
            <person name="Klenk H.-P."/>
        </authorList>
    </citation>
    <scope>NUCLEOTIDE SEQUENCE [LARGE SCALE GENOMIC DNA]</scope>
    <source>
        <strain evidence="4 5">DSM 45201</strain>
    </source>
</reference>
<dbReference type="InterPro" id="IPR051265">
    <property type="entry name" value="HIBADH-related_NP60_sf"/>
</dbReference>
<evidence type="ECO:0000313" key="5">
    <source>
        <dbReference type="Proteomes" id="UP000552836"/>
    </source>
</evidence>
<dbReference type="InterPro" id="IPR036291">
    <property type="entry name" value="NAD(P)-bd_dom_sf"/>
</dbReference>
<dbReference type="EMBL" id="JAAMPA010000001">
    <property type="protein sequence ID" value="NIH67157.1"/>
    <property type="molecule type" value="Genomic_DNA"/>
</dbReference>
<dbReference type="GO" id="GO:0050661">
    <property type="term" value="F:NADP binding"/>
    <property type="evidence" value="ECO:0007669"/>
    <property type="project" value="InterPro"/>
</dbReference>
<dbReference type="RefSeq" id="WP_166754627.1">
    <property type="nucleotide sequence ID" value="NZ_BAABJU010000001.1"/>
</dbReference>
<feature type="region of interest" description="Disordered" evidence="1">
    <location>
        <begin position="267"/>
        <end position="310"/>
    </location>
</feature>
<dbReference type="InterPro" id="IPR013328">
    <property type="entry name" value="6PGD_dom2"/>
</dbReference>
<feature type="domain" description="6-phosphogluconate dehydrogenase NADP-binding" evidence="2">
    <location>
        <begin position="9"/>
        <end position="149"/>
    </location>
</feature>
<dbReference type="Pfam" id="PF03446">
    <property type="entry name" value="NAD_binding_2"/>
    <property type="match status" value="1"/>
</dbReference>
<feature type="compositionally biased region" description="Basic and acidic residues" evidence="1">
    <location>
        <begin position="301"/>
        <end position="310"/>
    </location>
</feature>
<dbReference type="PANTHER" id="PTHR43580:SF2">
    <property type="entry name" value="CYTOKINE-LIKE NUCLEAR FACTOR N-PAC"/>
    <property type="match status" value="1"/>
</dbReference>
<feature type="domain" description="Phosphogluconate dehydrogenase NAD-binding putative C-terminal" evidence="3">
    <location>
        <begin position="196"/>
        <end position="261"/>
    </location>
</feature>
<evidence type="ECO:0000259" key="3">
    <source>
        <dbReference type="Pfam" id="PF09130"/>
    </source>
</evidence>
<evidence type="ECO:0000256" key="1">
    <source>
        <dbReference type="SAM" id="MobiDB-lite"/>
    </source>
</evidence>
<gene>
    <name evidence="4" type="ORF">FB380_001603</name>
</gene>
<accession>A0A846LHV9</accession>
<comment type="caution">
    <text evidence="4">The sequence shown here is derived from an EMBL/GenBank/DDBJ whole genome shotgun (WGS) entry which is preliminary data.</text>
</comment>
<dbReference type="InterPro" id="IPR006115">
    <property type="entry name" value="6PGDH_NADP-bd"/>
</dbReference>
<dbReference type="SUPFAM" id="SSF51735">
    <property type="entry name" value="NAD(P)-binding Rossmann-fold domains"/>
    <property type="match status" value="1"/>
</dbReference>
<name>A0A846LHV9_9ACTN</name>
<dbReference type="PANTHER" id="PTHR43580">
    <property type="entry name" value="OXIDOREDUCTASE GLYR1-RELATED"/>
    <property type="match status" value="1"/>
</dbReference>
<evidence type="ECO:0000313" key="4">
    <source>
        <dbReference type="EMBL" id="NIH67157.1"/>
    </source>
</evidence>
<feature type="compositionally biased region" description="Basic and acidic residues" evidence="1">
    <location>
        <begin position="267"/>
        <end position="284"/>
    </location>
</feature>
<dbReference type="Pfam" id="PF09130">
    <property type="entry name" value="DUF1932"/>
    <property type="match status" value="1"/>
</dbReference>
<dbReference type="SUPFAM" id="SSF48179">
    <property type="entry name" value="6-phosphogluconate dehydrogenase C-terminal domain-like"/>
    <property type="match status" value="1"/>
</dbReference>
<dbReference type="Gene3D" id="1.10.1040.10">
    <property type="entry name" value="N-(1-d-carboxylethyl)-l-norvaline Dehydrogenase, domain 2"/>
    <property type="match status" value="1"/>
</dbReference>
<dbReference type="Proteomes" id="UP000552836">
    <property type="component" value="Unassembled WGS sequence"/>
</dbReference>
<feature type="compositionally biased region" description="Low complexity" evidence="1">
    <location>
        <begin position="285"/>
        <end position="298"/>
    </location>
</feature>
<dbReference type="InterPro" id="IPR008927">
    <property type="entry name" value="6-PGluconate_DH-like_C_sf"/>
</dbReference>
<evidence type="ECO:0000259" key="2">
    <source>
        <dbReference type="Pfam" id="PF03446"/>
    </source>
</evidence>
<dbReference type="InterPro" id="IPR015814">
    <property type="entry name" value="Pgluconate_DH_NAD-bd_C"/>
</dbReference>